<evidence type="ECO:0000256" key="3">
    <source>
        <dbReference type="ARBA" id="ARBA00022989"/>
    </source>
</evidence>
<organism evidence="7 8">
    <name type="scientific">Psychracetigena formicireducens</name>
    <dbReference type="NCBI Taxonomy" id="2986056"/>
    <lineage>
        <taxon>Bacteria</taxon>
        <taxon>Bacillati</taxon>
        <taxon>Candidatus Lithacetigenota</taxon>
        <taxon>Candidatus Psychracetigena</taxon>
    </lineage>
</organism>
<comment type="subcellular location">
    <subcellularLocation>
        <location evidence="1">Cell membrane</location>
        <topology evidence="1">Multi-pass membrane protein</topology>
    </subcellularLocation>
</comment>
<dbReference type="AlphaFoldDB" id="A0A9E2F7H0"/>
<feature type="transmembrane region" description="Helical" evidence="5">
    <location>
        <begin position="37"/>
        <end position="64"/>
    </location>
</feature>
<evidence type="ECO:0000313" key="8">
    <source>
        <dbReference type="Proteomes" id="UP000811545"/>
    </source>
</evidence>
<protein>
    <recommendedName>
        <fullName evidence="6">Major facilitator superfamily (MFS) profile domain-containing protein</fullName>
    </recommendedName>
</protein>
<evidence type="ECO:0000256" key="4">
    <source>
        <dbReference type="ARBA" id="ARBA00023136"/>
    </source>
</evidence>
<reference evidence="7 8" key="1">
    <citation type="journal article" date="2021" name="bioRxiv">
        <title>Unique metabolic strategies in Hadean analogues reveal hints for primordial physiology.</title>
        <authorList>
            <person name="Nobu M.K."/>
            <person name="Nakai R."/>
            <person name="Tamazawa S."/>
            <person name="Mori H."/>
            <person name="Toyoda A."/>
            <person name="Ijiri A."/>
            <person name="Suzuki S."/>
            <person name="Kurokawa K."/>
            <person name="Kamagata Y."/>
            <person name="Tamaki H."/>
        </authorList>
    </citation>
    <scope>NUCLEOTIDE SEQUENCE [LARGE SCALE GENOMIC DNA]</scope>
    <source>
        <strain evidence="7">BS525</strain>
    </source>
</reference>
<dbReference type="InterPro" id="IPR036259">
    <property type="entry name" value="MFS_trans_sf"/>
</dbReference>
<feature type="transmembrane region" description="Helical" evidence="5">
    <location>
        <begin position="310"/>
        <end position="334"/>
    </location>
</feature>
<sequence length="396" mass="43422">MKNFYFLSITIGAVFLATTILWVVYNSYVPIMLKSFGISSFLVGLLMTVDNILAVTWGPLVGILSDNTKTRWGKRIPYFLVSIPFIALLFSLIPLAFLQGLIIFSLLLILLNIFIATARTPMVALIPDLFVSGLRSQSAGIINFMGGIGAVVGFLLFPSLYALQKEIPFLVASLIIIITGAWLVISIKENKSDQIKEIRENLFSEMIGILKNKELLKVYLVIFTYFLGFNAIETFFTSYGKFQLGIEEHQASFLLGMLAVSFFLFSLPAGVIGGVIGKKKTMSIGLLLISVVMAALFMIDALVIAPKLILIASLLIVAGLCWALINVNAIPLVTDLSPPEKAGTGAGFYYFFSMSAAIVSPPLTGLIIDFMGYPVIFLIASVFMLGGWFLLMRLRK</sequence>
<gene>
    <name evidence="7" type="ORF">DDT42_01446</name>
</gene>
<evidence type="ECO:0000259" key="6">
    <source>
        <dbReference type="PROSITE" id="PS50850"/>
    </source>
</evidence>
<dbReference type="InterPro" id="IPR020846">
    <property type="entry name" value="MFS_dom"/>
</dbReference>
<keyword evidence="4 5" id="KW-0472">Membrane</keyword>
<feature type="domain" description="Major facilitator superfamily (MFS) profile" evidence="6">
    <location>
        <begin position="5"/>
        <end position="396"/>
    </location>
</feature>
<dbReference type="Pfam" id="PF13347">
    <property type="entry name" value="MFS_2"/>
    <property type="match status" value="1"/>
</dbReference>
<keyword evidence="2 5" id="KW-0812">Transmembrane</keyword>
<feature type="transmembrane region" description="Helical" evidence="5">
    <location>
        <begin position="284"/>
        <end position="304"/>
    </location>
</feature>
<dbReference type="PANTHER" id="PTHR23528:SF1">
    <property type="entry name" value="MAJOR FACILITATOR SUPERFAMILY (MFS) PROFILE DOMAIN-CONTAINING PROTEIN"/>
    <property type="match status" value="1"/>
</dbReference>
<dbReference type="GO" id="GO:0005886">
    <property type="term" value="C:plasma membrane"/>
    <property type="evidence" value="ECO:0007669"/>
    <property type="project" value="UniProtKB-SubCell"/>
</dbReference>
<dbReference type="GO" id="GO:0022857">
    <property type="term" value="F:transmembrane transporter activity"/>
    <property type="evidence" value="ECO:0007669"/>
    <property type="project" value="InterPro"/>
</dbReference>
<feature type="transmembrane region" description="Helical" evidence="5">
    <location>
        <begin position="103"/>
        <end position="126"/>
    </location>
</feature>
<dbReference type="Proteomes" id="UP000811545">
    <property type="component" value="Unassembled WGS sequence"/>
</dbReference>
<dbReference type="Gene3D" id="1.20.1250.20">
    <property type="entry name" value="MFS general substrate transporter like domains"/>
    <property type="match status" value="2"/>
</dbReference>
<feature type="transmembrane region" description="Helical" evidence="5">
    <location>
        <begin position="251"/>
        <end position="272"/>
    </location>
</feature>
<feature type="transmembrane region" description="Helical" evidence="5">
    <location>
        <begin position="76"/>
        <end position="97"/>
    </location>
</feature>
<feature type="transmembrane region" description="Helical" evidence="5">
    <location>
        <begin position="218"/>
        <end position="239"/>
    </location>
</feature>
<evidence type="ECO:0000256" key="2">
    <source>
        <dbReference type="ARBA" id="ARBA00022692"/>
    </source>
</evidence>
<feature type="transmembrane region" description="Helical" evidence="5">
    <location>
        <begin position="346"/>
        <end position="364"/>
    </location>
</feature>
<feature type="transmembrane region" description="Helical" evidence="5">
    <location>
        <begin position="5"/>
        <end position="25"/>
    </location>
</feature>
<name>A0A9E2F7H0_PSYF1</name>
<accession>A0A9E2F7H0</accession>
<proteinExistence type="predicted"/>
<keyword evidence="3 5" id="KW-1133">Transmembrane helix</keyword>
<feature type="transmembrane region" description="Helical" evidence="5">
    <location>
        <begin position="370"/>
        <end position="391"/>
    </location>
</feature>
<dbReference type="PROSITE" id="PS50850">
    <property type="entry name" value="MFS"/>
    <property type="match status" value="1"/>
</dbReference>
<evidence type="ECO:0000256" key="1">
    <source>
        <dbReference type="ARBA" id="ARBA00004651"/>
    </source>
</evidence>
<dbReference type="PANTHER" id="PTHR23528">
    <property type="match status" value="1"/>
</dbReference>
<feature type="transmembrane region" description="Helical" evidence="5">
    <location>
        <begin position="138"/>
        <end position="161"/>
    </location>
</feature>
<evidence type="ECO:0000313" key="7">
    <source>
        <dbReference type="EMBL" id="MBT9145573.1"/>
    </source>
</evidence>
<comment type="caution">
    <text evidence="7">The sequence shown here is derived from an EMBL/GenBank/DDBJ whole genome shotgun (WGS) entry which is preliminary data.</text>
</comment>
<dbReference type="EMBL" id="QLTW01000119">
    <property type="protein sequence ID" value="MBT9145573.1"/>
    <property type="molecule type" value="Genomic_DNA"/>
</dbReference>
<evidence type="ECO:0000256" key="5">
    <source>
        <dbReference type="SAM" id="Phobius"/>
    </source>
</evidence>
<dbReference type="SUPFAM" id="SSF103473">
    <property type="entry name" value="MFS general substrate transporter"/>
    <property type="match status" value="1"/>
</dbReference>
<feature type="transmembrane region" description="Helical" evidence="5">
    <location>
        <begin position="167"/>
        <end position="187"/>
    </location>
</feature>